<evidence type="ECO:0000256" key="1">
    <source>
        <dbReference type="ARBA" id="ARBA00022574"/>
    </source>
</evidence>
<feature type="domain" description="NWD1/2-like winged helix-turn-helix" evidence="4">
    <location>
        <begin position="9"/>
        <end position="123"/>
    </location>
</feature>
<evidence type="ECO:0000313" key="7">
    <source>
        <dbReference type="Proteomes" id="UP000663829"/>
    </source>
</evidence>
<dbReference type="PRINTS" id="PR00320">
    <property type="entry name" value="GPROTEINBRPT"/>
</dbReference>
<dbReference type="InterPro" id="IPR020472">
    <property type="entry name" value="WD40_PAC1"/>
</dbReference>
<feature type="repeat" description="WD" evidence="3">
    <location>
        <begin position="856"/>
        <end position="897"/>
    </location>
</feature>
<dbReference type="InterPro" id="IPR057588">
    <property type="entry name" value="NWD1/2-like_WH"/>
</dbReference>
<dbReference type="InterPro" id="IPR052752">
    <property type="entry name" value="NACHT-WD_repeat"/>
</dbReference>
<dbReference type="PROSITE" id="PS00678">
    <property type="entry name" value="WD_REPEATS_1"/>
    <property type="match status" value="2"/>
</dbReference>
<feature type="repeat" description="WD" evidence="3">
    <location>
        <begin position="814"/>
        <end position="855"/>
    </location>
</feature>
<feature type="non-terminal residue" evidence="5">
    <location>
        <position position="1"/>
    </location>
</feature>
<dbReference type="EMBL" id="CAJOBC010003372">
    <property type="protein sequence ID" value="CAF3780130.1"/>
    <property type="molecule type" value="Genomic_DNA"/>
</dbReference>
<dbReference type="InterPro" id="IPR001680">
    <property type="entry name" value="WD40_rpt"/>
</dbReference>
<name>A0A814HEL9_9BILA</name>
<dbReference type="InterPro" id="IPR015943">
    <property type="entry name" value="WD40/YVTN_repeat-like_dom_sf"/>
</dbReference>
<dbReference type="OrthoDB" id="9990676at2759"/>
<feature type="repeat" description="WD" evidence="3">
    <location>
        <begin position="352"/>
        <end position="393"/>
    </location>
</feature>
<evidence type="ECO:0000313" key="5">
    <source>
        <dbReference type="EMBL" id="CAF1009068.1"/>
    </source>
</evidence>
<dbReference type="AlphaFoldDB" id="A0A814HEL9"/>
<dbReference type="EMBL" id="CAJNOQ010003373">
    <property type="protein sequence ID" value="CAF1009068.1"/>
    <property type="molecule type" value="Genomic_DNA"/>
</dbReference>
<feature type="repeat" description="WD" evidence="3">
    <location>
        <begin position="772"/>
        <end position="813"/>
    </location>
</feature>
<dbReference type="InterPro" id="IPR019775">
    <property type="entry name" value="WD40_repeat_CS"/>
</dbReference>
<keyword evidence="7" id="KW-1185">Reference proteome</keyword>
<dbReference type="Pfam" id="PF00400">
    <property type="entry name" value="WD40"/>
    <property type="match status" value="11"/>
</dbReference>
<feature type="repeat" description="WD" evidence="3">
    <location>
        <begin position="649"/>
        <end position="690"/>
    </location>
</feature>
<comment type="caution">
    <text evidence="5">The sequence shown here is derived from an EMBL/GenBank/DDBJ whole genome shotgun (WGS) entry which is preliminary data.</text>
</comment>
<dbReference type="PANTHER" id="PTHR19871:SF41">
    <property type="entry name" value="NACHT DOMAIN- AND WD REPEAT-CONTAINING PROTEIN 1-LIKE"/>
    <property type="match status" value="1"/>
</dbReference>
<dbReference type="CDD" id="cd00200">
    <property type="entry name" value="WD40"/>
    <property type="match status" value="2"/>
</dbReference>
<evidence type="ECO:0000256" key="2">
    <source>
        <dbReference type="ARBA" id="ARBA00022737"/>
    </source>
</evidence>
<evidence type="ECO:0000313" key="6">
    <source>
        <dbReference type="EMBL" id="CAF3780130.1"/>
    </source>
</evidence>
<dbReference type="InterPro" id="IPR036322">
    <property type="entry name" value="WD40_repeat_dom_sf"/>
</dbReference>
<sequence>KFDFYDLTIENILNSYIDHCEQKFGAKICSFIFNYISSSQMAIAEVELLDILSCNNEFFLELYSKDFLPKHLRFPPSLWLAVKNEIEPLLSERYVDKKLLICWSHTFIRRQMKQRYLKKVENIRISHRDIANYFLEAFVESKPLIDMNRNFQIREDEGRRFISQQPLLYSETLYNYRRLSELWYQLMHSGDIDRLKEYTICCFEYLLAKIHGLSIEQLLSELEIIFSNILDADVLLIHSILKNIQEIVTHDPILLAGELINRLKNIKADYSEHIENLYAQAHDWCKLYGAPVFVPLSSWLNSIPPLIISILHCQDGVNKIAPTTYNQHLFCTTKNHEIWMYHIPSKKLVKKFSGHTAFINVIKLTYNSKFLISTSLDHKIKVWNLNSSDIENTYNINQDEILCLTVSHNNDHIVTGSRDRLVTVLRLETGEIEHSIEQHTDAVISVALTQDDAILLTASKDQTVKRWIFRGMQVLEVIQAIGSPVNHMVISSNDTFIIIACEDNTVQVKSLVTCTHIHYLEGHTSEVTSLAVSNDSISCYVGCSNGHLYVYNLCSKVLLRTLTHHETTINDIFVSADDCFLFTAGQNSIYVLNIKQRLNNYKTNSDSLNDDKPITSLAISKEGDVAISGCEQGTVKLWNLIDGELTEHIIDHRSAVTQVALSHSYLFSLSASKDSSIKVYDNELGEIITEFKGHSAPIANVCILEDNRKILSSDEQNYIKTWWANTGELIDSYNIPCKILGVSPDGHYVVSGSGDNVLKIWSLDDARVVRSIDHPQGAITCITFGSDSQYLLSGGEDCSCKLWELASGKLTQVLVEHEKSITAIAITLDGKSVLTGGADGQAIIWSFRDGAVIHKLLGHNDAIVCVAFTTDGTVAVTASHDGLLSTWSTVTGTHLAAFHFNHILNKLLVSQNGARYAAIMENNSSVAMISLFNVPCNDSAKFLPRTSENNYNPIIPIKLKPSLYSHNSCLLTGSRHSSKTTDQGDVVLVSNKI</sequence>
<dbReference type="Gene3D" id="2.130.10.10">
    <property type="entry name" value="YVTN repeat-like/Quinoprotein amine dehydrogenase"/>
    <property type="match status" value="5"/>
</dbReference>
<feature type="repeat" description="WD" evidence="3">
    <location>
        <begin position="740"/>
        <end position="771"/>
    </location>
</feature>
<dbReference type="SMART" id="SM00320">
    <property type="entry name" value="WD40"/>
    <property type="match status" value="13"/>
</dbReference>
<evidence type="ECO:0000259" key="4">
    <source>
        <dbReference type="Pfam" id="PF25469"/>
    </source>
</evidence>
<dbReference type="PANTHER" id="PTHR19871">
    <property type="entry name" value="BETA TRANSDUCIN-RELATED PROTEIN"/>
    <property type="match status" value="1"/>
</dbReference>
<proteinExistence type="predicted"/>
<keyword evidence="1 3" id="KW-0853">WD repeat</keyword>
<dbReference type="Proteomes" id="UP000681722">
    <property type="component" value="Unassembled WGS sequence"/>
</dbReference>
<evidence type="ECO:0000256" key="3">
    <source>
        <dbReference type="PROSITE-ProRule" id="PRU00221"/>
    </source>
</evidence>
<dbReference type="PROSITE" id="PS50082">
    <property type="entry name" value="WD_REPEATS_2"/>
    <property type="match status" value="9"/>
</dbReference>
<accession>A0A814HEL9</accession>
<feature type="repeat" description="WD" evidence="3">
    <location>
        <begin position="691"/>
        <end position="732"/>
    </location>
</feature>
<dbReference type="Proteomes" id="UP000663829">
    <property type="component" value="Unassembled WGS sequence"/>
</dbReference>
<gene>
    <name evidence="5" type="ORF">GPM918_LOCUS14164</name>
    <name evidence="6" type="ORF">SRO942_LOCUS14160</name>
</gene>
<feature type="repeat" description="WD" evidence="3">
    <location>
        <begin position="607"/>
        <end position="648"/>
    </location>
</feature>
<dbReference type="PROSITE" id="PS50294">
    <property type="entry name" value="WD_REPEATS_REGION"/>
    <property type="match status" value="5"/>
</dbReference>
<keyword evidence="2" id="KW-0677">Repeat</keyword>
<protein>
    <recommendedName>
        <fullName evidence="4">NWD1/2-like winged helix-turn-helix domain-containing protein</fullName>
    </recommendedName>
</protein>
<dbReference type="SUPFAM" id="SSF50978">
    <property type="entry name" value="WD40 repeat-like"/>
    <property type="match status" value="2"/>
</dbReference>
<dbReference type="Pfam" id="PF25469">
    <property type="entry name" value="WHD_NWD1"/>
    <property type="match status" value="1"/>
</dbReference>
<feature type="repeat" description="WD" evidence="3">
    <location>
        <begin position="436"/>
        <end position="467"/>
    </location>
</feature>
<organism evidence="5 7">
    <name type="scientific">Didymodactylos carnosus</name>
    <dbReference type="NCBI Taxonomy" id="1234261"/>
    <lineage>
        <taxon>Eukaryota</taxon>
        <taxon>Metazoa</taxon>
        <taxon>Spiralia</taxon>
        <taxon>Gnathifera</taxon>
        <taxon>Rotifera</taxon>
        <taxon>Eurotatoria</taxon>
        <taxon>Bdelloidea</taxon>
        <taxon>Philodinida</taxon>
        <taxon>Philodinidae</taxon>
        <taxon>Didymodactylos</taxon>
    </lineage>
</organism>
<reference evidence="5" key="1">
    <citation type="submission" date="2021-02" db="EMBL/GenBank/DDBJ databases">
        <authorList>
            <person name="Nowell W R."/>
        </authorList>
    </citation>
    <scope>NUCLEOTIDE SEQUENCE</scope>
</reference>